<comment type="caution">
    <text evidence="2">The sequence shown here is derived from an EMBL/GenBank/DDBJ whole genome shotgun (WGS) entry which is preliminary data.</text>
</comment>
<protein>
    <recommendedName>
        <fullName evidence="4">Major fimbrial subunit protein N-terminal domain-containing protein</fullName>
    </recommendedName>
</protein>
<evidence type="ECO:0000256" key="1">
    <source>
        <dbReference type="SAM" id="SignalP"/>
    </source>
</evidence>
<organism evidence="2 3">
    <name type="scientific">Parabacteroides segnis</name>
    <dbReference type="NCBI Taxonomy" id="2763058"/>
    <lineage>
        <taxon>Bacteria</taxon>
        <taxon>Pseudomonadati</taxon>
        <taxon>Bacteroidota</taxon>
        <taxon>Bacteroidia</taxon>
        <taxon>Bacteroidales</taxon>
        <taxon>Tannerellaceae</taxon>
        <taxon>Parabacteroides</taxon>
    </lineage>
</organism>
<gene>
    <name evidence="2" type="ORF">H8S77_14045</name>
</gene>
<dbReference type="PROSITE" id="PS51257">
    <property type="entry name" value="PROKAR_LIPOPROTEIN"/>
    <property type="match status" value="1"/>
</dbReference>
<sequence length="515" mass="56537">MKHYLYLPVFLLAGFFLGSCAEDAVNGGEPPVPTDDAALLKVSFRNGTTTRALGDPFGATDEEKTITKLSFYVYPEKEADRAMVPFQRYVFDMTTLPLEKDSVTISENAKGSYNCSFILREGGGFECRVVAFANLPDDFDETNNLNTYEKLQEAVLHAAVMPAVPSVDPKTDNRYGLVMYAEETKMIKKSTETGMAFSMQRLPARIDITNRAYDKDNQENGFVLTSARIVNARPGSYLIPAATVAPLMTRSLAEVNDLTKIVAYSQDGKDGTIADGTTDVNGNTIQTDAMLDAGVVEQRLWHELYVYENDDTDAASATSVEIKGKFRNSPFSRVIPFIDKDKQPVIIERNHRYLIRINPAPDLSDISFNIQVTDWNAVDTVNVKPTQKVVPELGNFATGFEPDADKGVAVDPAGATFTFDAVNPFDTDYALAPEPDDAEDAAADEHYLDWLSVSSSAPVVVTKASTGYKRTYTVTVAEHTVEGTRRALLLIRNKANVTARDTLHISQTKDAAPAP</sequence>
<feature type="chain" id="PRO_5047445131" description="Major fimbrial subunit protein N-terminal domain-containing protein" evidence="1">
    <location>
        <begin position="22"/>
        <end position="515"/>
    </location>
</feature>
<accession>A0ABR7E2M1</accession>
<evidence type="ECO:0000313" key="3">
    <source>
        <dbReference type="Proteomes" id="UP000644010"/>
    </source>
</evidence>
<dbReference type="RefSeq" id="WP_186959957.1">
    <property type="nucleotide sequence ID" value="NZ_JACOOI010000015.1"/>
</dbReference>
<proteinExistence type="predicted"/>
<evidence type="ECO:0008006" key="4">
    <source>
        <dbReference type="Google" id="ProtNLM"/>
    </source>
</evidence>
<reference evidence="2 3" key="1">
    <citation type="submission" date="2020-08" db="EMBL/GenBank/DDBJ databases">
        <title>Genome public.</title>
        <authorList>
            <person name="Liu C."/>
            <person name="Sun Q."/>
        </authorList>
    </citation>
    <scope>NUCLEOTIDE SEQUENCE [LARGE SCALE GENOMIC DNA]</scope>
    <source>
        <strain evidence="2 3">BX2</strain>
    </source>
</reference>
<feature type="signal peptide" evidence="1">
    <location>
        <begin position="1"/>
        <end position="21"/>
    </location>
</feature>
<dbReference type="Proteomes" id="UP000644010">
    <property type="component" value="Unassembled WGS sequence"/>
</dbReference>
<dbReference type="EMBL" id="JACOOI010000015">
    <property type="protein sequence ID" value="MBC5644002.1"/>
    <property type="molecule type" value="Genomic_DNA"/>
</dbReference>
<keyword evidence="3" id="KW-1185">Reference proteome</keyword>
<name>A0ABR7E2M1_9BACT</name>
<evidence type="ECO:0000313" key="2">
    <source>
        <dbReference type="EMBL" id="MBC5644002.1"/>
    </source>
</evidence>
<dbReference type="Gene3D" id="2.60.40.3690">
    <property type="match status" value="1"/>
</dbReference>
<keyword evidence="1" id="KW-0732">Signal</keyword>